<feature type="domain" description="TTI1 C-terminal TPR" evidence="1">
    <location>
        <begin position="509"/>
        <end position="573"/>
    </location>
</feature>
<dbReference type="GO" id="GO:0005737">
    <property type="term" value="C:cytoplasm"/>
    <property type="evidence" value="ECO:0007669"/>
    <property type="project" value="TreeGrafter"/>
</dbReference>
<dbReference type="OrthoDB" id="49511at2759"/>
<dbReference type="Gene3D" id="1.25.10.10">
    <property type="entry name" value="Leucine-rich Repeat Variant"/>
    <property type="match status" value="1"/>
</dbReference>
<protein>
    <recommendedName>
        <fullName evidence="1">TTI1 C-terminal TPR domain-containing protein</fullName>
    </recommendedName>
</protein>
<comment type="caution">
    <text evidence="2">The sequence shown here is derived from an EMBL/GenBank/DDBJ whole genome shotgun (WGS) entry which is preliminary data.</text>
</comment>
<dbReference type="Pfam" id="PF21547">
    <property type="entry name" value="TTI1"/>
    <property type="match status" value="1"/>
</dbReference>
<dbReference type="InterPro" id="IPR049362">
    <property type="entry name" value="TTI1_rpt"/>
</dbReference>
<organism evidence="2 3">
    <name type="scientific">Chara braunii</name>
    <name type="common">Braun's stonewort</name>
    <dbReference type="NCBI Taxonomy" id="69332"/>
    <lineage>
        <taxon>Eukaryota</taxon>
        <taxon>Viridiplantae</taxon>
        <taxon>Streptophyta</taxon>
        <taxon>Charophyceae</taxon>
        <taxon>Charales</taxon>
        <taxon>Characeae</taxon>
        <taxon>Chara</taxon>
    </lineage>
</organism>
<dbReference type="Gramene" id="GBG85182">
    <property type="protein sequence ID" value="GBG85182"/>
    <property type="gene ID" value="CBR_g39747"/>
</dbReference>
<dbReference type="Pfam" id="PF24176">
    <property type="entry name" value="TPR_TTI1_2nd"/>
    <property type="match status" value="1"/>
</dbReference>
<dbReference type="Proteomes" id="UP000265515">
    <property type="component" value="Unassembled WGS sequence"/>
</dbReference>
<dbReference type="EMBL" id="BFEA01000508">
    <property type="protein sequence ID" value="GBG85182.1"/>
    <property type="molecule type" value="Genomic_DNA"/>
</dbReference>
<dbReference type="InterPro" id="IPR057567">
    <property type="entry name" value="TPR_TTI1_C"/>
</dbReference>
<dbReference type="PANTHER" id="PTHR18460">
    <property type="entry name" value="TEL2 INTERACTING PROTEIN 1 TTI1 FAMILY MEMBER"/>
    <property type="match status" value="1"/>
</dbReference>
<dbReference type="InterPro" id="IPR052587">
    <property type="entry name" value="TELO2-interacting_protein_1"/>
</dbReference>
<accession>A0A388LSK4</accession>
<name>A0A388LSK4_CHABU</name>
<dbReference type="InterPro" id="IPR016024">
    <property type="entry name" value="ARM-type_fold"/>
</dbReference>
<dbReference type="InterPro" id="IPR011989">
    <property type="entry name" value="ARM-like"/>
</dbReference>
<dbReference type="AlphaFoldDB" id="A0A388LSK4"/>
<dbReference type="OMA" id="RNEACAM"/>
<evidence type="ECO:0000313" key="3">
    <source>
        <dbReference type="Proteomes" id="UP000265515"/>
    </source>
</evidence>
<dbReference type="PANTHER" id="PTHR18460:SF3">
    <property type="entry name" value="TELO2-INTERACTING PROTEIN 1 HOMOLOG"/>
    <property type="match status" value="1"/>
</dbReference>
<proteinExistence type="predicted"/>
<sequence length="689" mass="74975">MDVHGGGTGDAGKLQRTAASAAVVLNEIVYGASGVWVDDPAEAGIELGARGSSTEHSADLLPFVMTIVREYTSPEIWELPTDMHSSRLLAAVEKGLEISGSRPREHLKMDEELKLPTREMGLVEPTPYSQLHDNAILQTVLLEGLAVFARALGRRFVSEGGLLACTLQQVLDKLGDPHPSVSEAAKLTLDSICVFCGYPSPRKLIAANADYVVDALCRNLHHLELHPRTPDLFVAVLRQTGAAPDLLPLLREPMAAILRSLEVNGRRRQPQHTVSFLLALRELTGAAEKDLMVVAGKSNFAAKEAERQAARKIEMRSQGRKRAAMEKWRKLAEGREKAGEYRPTKEDPDKDYWEFAASVEEDSEGDDEAQSVTKFGEPAAHSNGLSQVGGEDLSVQQQQQFDVEIACMTREERIRQLSASAEIAAMSVEASEPLLGSRVIRARLVAMDVVANCMRALDHAEKASTSEKKCVQAMRTILRGKPGNGEWSRGLAELSQDAELPPALPEACRLLPLVHAVWPETVLCLRHSHHAVVMRALGLISTMLDAAGGDFMVTRIREDAWPVMEGFLQLSSSSGDRRKRLMSRDDLLVLPLAPVSGTPVISSRGVWSRGPTGQHEAESMSPDALEKVRRAVLKWIIDAATDTRSAGALRLVVSSMVNTVKLFLSAKGHAKPLQAAATSALDALTKLSF</sequence>
<evidence type="ECO:0000313" key="2">
    <source>
        <dbReference type="EMBL" id="GBG85182.1"/>
    </source>
</evidence>
<keyword evidence="3" id="KW-1185">Reference proteome</keyword>
<gene>
    <name evidence="2" type="ORF">CBR_g39747</name>
</gene>
<reference evidence="2 3" key="1">
    <citation type="journal article" date="2018" name="Cell">
        <title>The Chara Genome: Secondary Complexity and Implications for Plant Terrestrialization.</title>
        <authorList>
            <person name="Nishiyama T."/>
            <person name="Sakayama H."/>
            <person name="Vries J.D."/>
            <person name="Buschmann H."/>
            <person name="Saint-Marcoux D."/>
            <person name="Ullrich K.K."/>
            <person name="Haas F.B."/>
            <person name="Vanderstraeten L."/>
            <person name="Becker D."/>
            <person name="Lang D."/>
            <person name="Vosolsobe S."/>
            <person name="Rombauts S."/>
            <person name="Wilhelmsson P.K.I."/>
            <person name="Janitza P."/>
            <person name="Kern R."/>
            <person name="Heyl A."/>
            <person name="Rumpler F."/>
            <person name="Villalobos L.I.A.C."/>
            <person name="Clay J.M."/>
            <person name="Skokan R."/>
            <person name="Toyoda A."/>
            <person name="Suzuki Y."/>
            <person name="Kagoshima H."/>
            <person name="Schijlen E."/>
            <person name="Tajeshwar N."/>
            <person name="Catarino B."/>
            <person name="Hetherington A.J."/>
            <person name="Saltykova A."/>
            <person name="Bonnot C."/>
            <person name="Breuninger H."/>
            <person name="Symeonidi A."/>
            <person name="Radhakrishnan G.V."/>
            <person name="Van Nieuwerburgh F."/>
            <person name="Deforce D."/>
            <person name="Chang C."/>
            <person name="Karol K.G."/>
            <person name="Hedrich R."/>
            <person name="Ulvskov P."/>
            <person name="Glockner G."/>
            <person name="Delwiche C.F."/>
            <person name="Petrasek J."/>
            <person name="Van de Peer Y."/>
            <person name="Friml J."/>
            <person name="Beilby M."/>
            <person name="Dolan L."/>
            <person name="Kohara Y."/>
            <person name="Sugano S."/>
            <person name="Fujiyama A."/>
            <person name="Delaux P.-M."/>
            <person name="Quint M."/>
            <person name="TheiBen G."/>
            <person name="Hagemann M."/>
            <person name="Harholt J."/>
            <person name="Dunand C."/>
            <person name="Zachgo S."/>
            <person name="Langdale J."/>
            <person name="Maumus F."/>
            <person name="Straeten D.V.D."/>
            <person name="Gould S.B."/>
            <person name="Rensing S.A."/>
        </authorList>
    </citation>
    <scope>NUCLEOTIDE SEQUENCE [LARGE SCALE GENOMIC DNA]</scope>
    <source>
        <strain evidence="2 3">S276</strain>
    </source>
</reference>
<dbReference type="SUPFAM" id="SSF48371">
    <property type="entry name" value="ARM repeat"/>
    <property type="match status" value="1"/>
</dbReference>
<evidence type="ECO:0000259" key="1">
    <source>
        <dbReference type="Pfam" id="PF24181"/>
    </source>
</evidence>
<dbReference type="Pfam" id="PF24181">
    <property type="entry name" value="TPR_TTI1_C"/>
    <property type="match status" value="1"/>
</dbReference>
<dbReference type="STRING" id="69332.A0A388LSK4"/>